<gene>
    <name evidence="1" type="ORF">ATE48_08990</name>
</gene>
<evidence type="ECO:0000313" key="1">
    <source>
        <dbReference type="EMBL" id="ANP46046.1"/>
    </source>
</evidence>
<dbReference type="RefSeq" id="WP_066770369.1">
    <property type="nucleotide sequence ID" value="NZ_CP013244.1"/>
</dbReference>
<dbReference type="STRING" id="1759059.ATE48_08990"/>
<dbReference type="OrthoDB" id="9866913at2"/>
<keyword evidence="2" id="KW-1185">Reference proteome</keyword>
<dbReference type="KEGG" id="cbot:ATE48_08990"/>
<sequence>MAFEAPTPPEICSDEDDFCLPGLELQHELLLTLRDWESAAVIVQRLSEAGAELHALSVNPQADGFILKCRVKAISATRARAFVADLGAFVSGAACVEHLMLAKAPDHARA</sequence>
<dbReference type="EMBL" id="CP013244">
    <property type="protein sequence ID" value="ANP46046.1"/>
    <property type="molecule type" value="Genomic_DNA"/>
</dbReference>
<dbReference type="Proteomes" id="UP000092498">
    <property type="component" value="Chromosome"/>
</dbReference>
<accession>A0A1B1AHK0</accession>
<reference evidence="1 2" key="1">
    <citation type="submission" date="2015-11" db="EMBL/GenBank/DDBJ databases">
        <title>Whole-Genome Sequence of Candidatus Oderbacter manganicum from the National Park Lower Oder Valley, Germany.</title>
        <authorList>
            <person name="Braun B."/>
            <person name="Liere K."/>
            <person name="Szewzyk U."/>
        </authorList>
    </citation>
    <scope>NUCLEOTIDE SEQUENCE [LARGE SCALE GENOMIC DNA]</scope>
    <source>
        <strain evidence="1 2">OTSz_A_272</strain>
    </source>
</reference>
<protein>
    <submittedName>
        <fullName evidence="1">Uncharacterized protein</fullName>
    </submittedName>
</protein>
<evidence type="ECO:0000313" key="2">
    <source>
        <dbReference type="Proteomes" id="UP000092498"/>
    </source>
</evidence>
<dbReference type="AlphaFoldDB" id="A0A1B1AHK0"/>
<name>A0A1B1AHK0_9PROT</name>
<proteinExistence type="predicted"/>
<dbReference type="InParanoid" id="A0A1B1AHK0"/>
<organism evidence="1 2">
    <name type="scientific">Candidatus Viadribacter manganicus</name>
    <dbReference type="NCBI Taxonomy" id="1759059"/>
    <lineage>
        <taxon>Bacteria</taxon>
        <taxon>Pseudomonadati</taxon>
        <taxon>Pseudomonadota</taxon>
        <taxon>Alphaproteobacteria</taxon>
        <taxon>Hyphomonadales</taxon>
        <taxon>Hyphomonadaceae</taxon>
        <taxon>Candidatus Viadribacter</taxon>
    </lineage>
</organism>